<evidence type="ECO:0000313" key="3">
    <source>
        <dbReference type="Proteomes" id="UP000604825"/>
    </source>
</evidence>
<feature type="compositionally biased region" description="Basic and acidic residues" evidence="1">
    <location>
        <begin position="71"/>
        <end position="93"/>
    </location>
</feature>
<dbReference type="AlphaFoldDB" id="A0A811QFH4"/>
<reference evidence="2" key="1">
    <citation type="submission" date="2020-10" db="EMBL/GenBank/DDBJ databases">
        <authorList>
            <person name="Han B."/>
            <person name="Lu T."/>
            <person name="Zhao Q."/>
            <person name="Huang X."/>
            <person name="Zhao Y."/>
        </authorList>
    </citation>
    <scope>NUCLEOTIDE SEQUENCE</scope>
</reference>
<protein>
    <submittedName>
        <fullName evidence="2">Uncharacterized protein</fullName>
    </submittedName>
</protein>
<evidence type="ECO:0000256" key="1">
    <source>
        <dbReference type="SAM" id="MobiDB-lite"/>
    </source>
</evidence>
<feature type="compositionally biased region" description="Basic and acidic residues" evidence="1">
    <location>
        <begin position="40"/>
        <end position="51"/>
    </location>
</feature>
<feature type="region of interest" description="Disordered" evidence="1">
    <location>
        <begin position="18"/>
        <end position="125"/>
    </location>
</feature>
<dbReference type="EMBL" id="CAJGYO010000010">
    <property type="protein sequence ID" value="CAD6257762.1"/>
    <property type="molecule type" value="Genomic_DNA"/>
</dbReference>
<proteinExistence type="predicted"/>
<comment type="caution">
    <text evidence="2">The sequence shown here is derived from an EMBL/GenBank/DDBJ whole genome shotgun (WGS) entry which is preliminary data.</text>
</comment>
<accession>A0A811QFH4</accession>
<dbReference type="Proteomes" id="UP000604825">
    <property type="component" value="Unassembled WGS sequence"/>
</dbReference>
<keyword evidence="3" id="KW-1185">Reference proteome</keyword>
<gene>
    <name evidence="2" type="ORF">NCGR_LOCUS41246</name>
</gene>
<sequence length="162" mass="17111">MFSAPQLFDEMLSAPQLFDEMLKNGEGGPTNLGIEPDPGTEGRRPRGDAMARRPRRRRSPPPPAGYPGDSHPADRRSRELDGPVRRADVEHQAKRGAGGGKEGSGPRKAGALRGGSYELSSRERGSVDVVVDVVPASAPMASTGTGSEGLEIRIDWIVAAGS</sequence>
<organism evidence="2 3">
    <name type="scientific">Miscanthus lutarioriparius</name>
    <dbReference type="NCBI Taxonomy" id="422564"/>
    <lineage>
        <taxon>Eukaryota</taxon>
        <taxon>Viridiplantae</taxon>
        <taxon>Streptophyta</taxon>
        <taxon>Embryophyta</taxon>
        <taxon>Tracheophyta</taxon>
        <taxon>Spermatophyta</taxon>
        <taxon>Magnoliopsida</taxon>
        <taxon>Liliopsida</taxon>
        <taxon>Poales</taxon>
        <taxon>Poaceae</taxon>
        <taxon>PACMAD clade</taxon>
        <taxon>Panicoideae</taxon>
        <taxon>Andropogonodae</taxon>
        <taxon>Andropogoneae</taxon>
        <taxon>Saccharinae</taxon>
        <taxon>Miscanthus</taxon>
    </lineage>
</organism>
<name>A0A811QFH4_9POAL</name>
<evidence type="ECO:0000313" key="2">
    <source>
        <dbReference type="EMBL" id="CAD6257762.1"/>
    </source>
</evidence>